<sequence>MIITFSYFLFGFILPFSNVYSVSISNLTSNSSELGKCDFLISEYINELEESAYSSNAALTCKNVLNCINSLSGESAQKLKKLYGLRCEKHEFRKNDMIDCHYEIIRLRDIKCPSDYDILAINPGERRKALYEEQSCILSIVNKYCSTKAFHYLSTNYDQFVNYLTIKPENDYCESVYSDINTHKCFYVRGVAEDDYARTHEYFYVLKENNETLLKSSKLCKKVRDCGNDKCNTNSPAKQVEQCNELAGYETDFYECIIKYGYIRPVSIDGCSGNNTMECIRTTMLEKCGEESVIEFESNYKWFNKNEYDNKYRRMNVSSNNIDISLQEMVITADAAIGKCGPIVDKLVNYLIRESTEDYKKQRKITDEACRKVMQCYESFNTEESQKLFETYRVICENIELYSNSLFYCFNDFYMIERDNGKNIENSDFFSRNLTIRKQEFLFKKPYVMNYAKKHCSETGVENLNSKYEHFVNLITTKPEGNDCKSHFSQIDNHQCTDLIHYTMEDVERQEMNSTLAKEVVEERRLTKKCIGEDDCYAKQTEQILSWCESVKSKGVYFYTCLDELRAQKTDYSDHHCVNTTAIEASTSAESFLKKNFKTNRDCLKIIMLEKCGSDAIRSFNDNFENVLKSGSKQTEDYDYD</sequence>
<reference evidence="3 4" key="1">
    <citation type="submission" date="2019-12" db="EMBL/GenBank/DDBJ databases">
        <title>Chromosome-level assembly of the Caenorhabditis remanei genome.</title>
        <authorList>
            <person name="Teterina A.A."/>
            <person name="Willis J.H."/>
            <person name="Phillips P.C."/>
        </authorList>
    </citation>
    <scope>NUCLEOTIDE SEQUENCE [LARGE SCALE GENOMIC DNA]</scope>
    <source>
        <strain evidence="3 4">PX506</strain>
        <tissue evidence="3">Whole organism</tissue>
    </source>
</reference>
<dbReference type="Pfam" id="PF01579">
    <property type="entry name" value="DUF19"/>
    <property type="match status" value="3"/>
</dbReference>
<feature type="chain" id="PRO_5025382323" description="T20D4.11-like domain-containing protein" evidence="1">
    <location>
        <begin position="22"/>
        <end position="641"/>
    </location>
</feature>
<evidence type="ECO:0000313" key="3">
    <source>
        <dbReference type="EMBL" id="KAF1753733.1"/>
    </source>
</evidence>
<comment type="caution">
    <text evidence="3">The sequence shown here is derived from an EMBL/GenBank/DDBJ whole genome shotgun (WGS) entry which is preliminary data.</text>
</comment>
<dbReference type="Proteomes" id="UP000483820">
    <property type="component" value="Chromosome V"/>
</dbReference>
<keyword evidence="1" id="KW-0732">Signal</keyword>
<accession>A0A6A5GGD0</accession>
<gene>
    <name evidence="3" type="ORF">GCK72_020290</name>
</gene>
<name>A0A6A5GGD0_CAERE</name>
<feature type="domain" description="T20D4.11-like" evidence="2">
    <location>
        <begin position="484"/>
        <end position="629"/>
    </location>
</feature>
<feature type="domain" description="T20D4.11-like" evidence="2">
    <location>
        <begin position="33"/>
        <end position="165"/>
    </location>
</feature>
<evidence type="ECO:0000256" key="1">
    <source>
        <dbReference type="SAM" id="SignalP"/>
    </source>
</evidence>
<organism evidence="3 4">
    <name type="scientific">Caenorhabditis remanei</name>
    <name type="common">Caenorhabditis vulgaris</name>
    <dbReference type="NCBI Taxonomy" id="31234"/>
    <lineage>
        <taxon>Eukaryota</taxon>
        <taxon>Metazoa</taxon>
        <taxon>Ecdysozoa</taxon>
        <taxon>Nematoda</taxon>
        <taxon>Chromadorea</taxon>
        <taxon>Rhabditida</taxon>
        <taxon>Rhabditina</taxon>
        <taxon>Rhabditomorpha</taxon>
        <taxon>Rhabditoidea</taxon>
        <taxon>Rhabditidae</taxon>
        <taxon>Peloderinae</taxon>
        <taxon>Caenorhabditis</taxon>
    </lineage>
</organism>
<dbReference type="CTD" id="78776903"/>
<dbReference type="PANTHER" id="PTHR31897:SF12">
    <property type="entry name" value="DUF19 DOMAIN-CONTAINING PROTEIN"/>
    <property type="match status" value="1"/>
</dbReference>
<dbReference type="RefSeq" id="XP_053582407.1">
    <property type="nucleotide sequence ID" value="XM_053733494.1"/>
</dbReference>
<dbReference type="EMBL" id="WUAV01000005">
    <property type="protein sequence ID" value="KAF1753733.1"/>
    <property type="molecule type" value="Genomic_DNA"/>
</dbReference>
<evidence type="ECO:0000313" key="4">
    <source>
        <dbReference type="Proteomes" id="UP000483820"/>
    </source>
</evidence>
<dbReference type="KEGG" id="crq:GCK72_020290"/>
<dbReference type="AlphaFoldDB" id="A0A6A5GGD0"/>
<feature type="domain" description="T20D4.11-like" evidence="2">
    <location>
        <begin position="338"/>
        <end position="476"/>
    </location>
</feature>
<proteinExistence type="predicted"/>
<evidence type="ECO:0000259" key="2">
    <source>
        <dbReference type="Pfam" id="PF01579"/>
    </source>
</evidence>
<feature type="signal peptide" evidence="1">
    <location>
        <begin position="1"/>
        <end position="21"/>
    </location>
</feature>
<dbReference type="PANTHER" id="PTHR31897">
    <property type="entry name" value="PROTEIN CBG17011-RELATED"/>
    <property type="match status" value="1"/>
</dbReference>
<dbReference type="InterPro" id="IPR002542">
    <property type="entry name" value="T20D4.11-like_dom"/>
</dbReference>
<protein>
    <recommendedName>
        <fullName evidence="2">T20D4.11-like domain-containing protein</fullName>
    </recommendedName>
</protein>
<dbReference type="GeneID" id="78776903"/>